<evidence type="ECO:0000313" key="1">
    <source>
        <dbReference type="EMBL" id="KAE9545050.1"/>
    </source>
</evidence>
<gene>
    <name evidence="1" type="ORF">AGLY_000593</name>
</gene>
<keyword evidence="2" id="KW-1185">Reference proteome</keyword>
<proteinExistence type="predicted"/>
<sequence>MKTIRNKGHRVGNVANDDLYQKEKRRQPKHGDEAAFFSTVSTHFKLICKKITILITVDDCIYKSQKIYKLDSSSNKMFKKCLNVLSYFKFYKQNKFIPRLYKYLINICSIIVVIQNLKKLKITIKNSKNFSLIFENIFNNVMPFQIIEYLQTVFHNSIKRDNIQLIDITLSVSKKISFLTSTNTGSYTNYYHNSLLHNTAWYTTDSYSKISIIEVGWLVNVVVTINTEKTEYKYTTNH</sequence>
<protein>
    <submittedName>
        <fullName evidence="1">Uncharacterized protein</fullName>
    </submittedName>
</protein>
<dbReference type="Proteomes" id="UP000475862">
    <property type="component" value="Unassembled WGS sequence"/>
</dbReference>
<accession>A0A6G0U8G1</accession>
<dbReference type="AlphaFoldDB" id="A0A6G0U8G1"/>
<organism evidence="1 2">
    <name type="scientific">Aphis glycines</name>
    <name type="common">Soybean aphid</name>
    <dbReference type="NCBI Taxonomy" id="307491"/>
    <lineage>
        <taxon>Eukaryota</taxon>
        <taxon>Metazoa</taxon>
        <taxon>Ecdysozoa</taxon>
        <taxon>Arthropoda</taxon>
        <taxon>Hexapoda</taxon>
        <taxon>Insecta</taxon>
        <taxon>Pterygota</taxon>
        <taxon>Neoptera</taxon>
        <taxon>Paraneoptera</taxon>
        <taxon>Hemiptera</taxon>
        <taxon>Sternorrhyncha</taxon>
        <taxon>Aphidomorpha</taxon>
        <taxon>Aphidoidea</taxon>
        <taxon>Aphididae</taxon>
        <taxon>Aphidini</taxon>
        <taxon>Aphis</taxon>
        <taxon>Aphis</taxon>
    </lineage>
</organism>
<name>A0A6G0U8G1_APHGL</name>
<evidence type="ECO:0000313" key="2">
    <source>
        <dbReference type="Proteomes" id="UP000475862"/>
    </source>
</evidence>
<dbReference type="EMBL" id="VYZN01000001">
    <property type="protein sequence ID" value="KAE9545050.1"/>
    <property type="molecule type" value="Genomic_DNA"/>
</dbReference>
<comment type="caution">
    <text evidence="1">The sequence shown here is derived from an EMBL/GenBank/DDBJ whole genome shotgun (WGS) entry which is preliminary data.</text>
</comment>
<reference evidence="1 2" key="1">
    <citation type="submission" date="2019-08" db="EMBL/GenBank/DDBJ databases">
        <title>The genome of the soybean aphid Biotype 1, its phylome, world population structure and adaptation to the North American continent.</title>
        <authorList>
            <person name="Giordano R."/>
            <person name="Donthu R.K."/>
            <person name="Hernandez A.G."/>
            <person name="Wright C.L."/>
            <person name="Zimin A.V."/>
        </authorList>
    </citation>
    <scope>NUCLEOTIDE SEQUENCE [LARGE SCALE GENOMIC DNA]</scope>
    <source>
        <tissue evidence="1">Whole aphids</tissue>
    </source>
</reference>